<protein>
    <submittedName>
        <fullName evidence="8">Cobalt-zinc-cadmium efflux system membrane fusion protein</fullName>
    </submittedName>
</protein>
<keyword evidence="4" id="KW-0732">Signal</keyword>
<feature type="domain" description="Multidrug resistance protein MdtA-like C-terminal permuted SH3" evidence="6">
    <location>
        <begin position="301"/>
        <end position="356"/>
    </location>
</feature>
<feature type="domain" description="CzcB-like barrel-sandwich hybrid" evidence="7">
    <location>
        <begin position="74"/>
        <end position="215"/>
    </location>
</feature>
<dbReference type="Gene3D" id="2.40.30.170">
    <property type="match status" value="1"/>
</dbReference>
<evidence type="ECO:0000313" key="9">
    <source>
        <dbReference type="Proteomes" id="UP000294498"/>
    </source>
</evidence>
<dbReference type="Gene3D" id="2.40.420.20">
    <property type="match status" value="1"/>
</dbReference>
<evidence type="ECO:0000313" key="8">
    <source>
        <dbReference type="EMBL" id="TDW99857.1"/>
    </source>
</evidence>
<proteinExistence type="inferred from homology"/>
<dbReference type="Pfam" id="PF25973">
    <property type="entry name" value="BSH_CzcB"/>
    <property type="match status" value="1"/>
</dbReference>
<dbReference type="GO" id="GO:0016020">
    <property type="term" value="C:membrane"/>
    <property type="evidence" value="ECO:0007669"/>
    <property type="project" value="InterPro"/>
</dbReference>
<reference evidence="8 9" key="1">
    <citation type="submission" date="2019-03" db="EMBL/GenBank/DDBJ databases">
        <title>Genomic Encyclopedia of Type Strains, Phase IV (KMG-IV): sequencing the most valuable type-strain genomes for metagenomic binning, comparative biology and taxonomic classification.</title>
        <authorList>
            <person name="Goeker M."/>
        </authorList>
    </citation>
    <scope>NUCLEOTIDE SEQUENCE [LARGE SCALE GENOMIC DNA]</scope>
    <source>
        <strain evidence="8 9">DSM 100059</strain>
    </source>
</reference>
<dbReference type="SUPFAM" id="SSF111369">
    <property type="entry name" value="HlyD-like secretion proteins"/>
    <property type="match status" value="1"/>
</dbReference>
<evidence type="ECO:0000256" key="4">
    <source>
        <dbReference type="SAM" id="SignalP"/>
    </source>
</evidence>
<gene>
    <name evidence="8" type="ORF">EDB95_0871</name>
</gene>
<dbReference type="PROSITE" id="PS51257">
    <property type="entry name" value="PROKAR_LIPOPROTEIN"/>
    <property type="match status" value="1"/>
</dbReference>
<keyword evidence="9" id="KW-1185">Reference proteome</keyword>
<dbReference type="EMBL" id="SODV01000001">
    <property type="protein sequence ID" value="TDW99857.1"/>
    <property type="molecule type" value="Genomic_DNA"/>
</dbReference>
<evidence type="ECO:0000256" key="1">
    <source>
        <dbReference type="ARBA" id="ARBA00009477"/>
    </source>
</evidence>
<dbReference type="GO" id="GO:0030313">
    <property type="term" value="C:cell envelope"/>
    <property type="evidence" value="ECO:0007669"/>
    <property type="project" value="TreeGrafter"/>
</dbReference>
<dbReference type="InterPro" id="IPR058647">
    <property type="entry name" value="BSH_CzcB-like"/>
</dbReference>
<dbReference type="GO" id="GO:0015679">
    <property type="term" value="P:plasma membrane copper ion transport"/>
    <property type="evidence" value="ECO:0007669"/>
    <property type="project" value="TreeGrafter"/>
</dbReference>
<feature type="coiled-coil region" evidence="3">
    <location>
        <begin position="117"/>
        <end position="168"/>
    </location>
</feature>
<dbReference type="Gene3D" id="1.10.287.470">
    <property type="entry name" value="Helix hairpin bin"/>
    <property type="match status" value="1"/>
</dbReference>
<dbReference type="Pfam" id="PF25954">
    <property type="entry name" value="Beta-barrel_RND_2"/>
    <property type="match status" value="1"/>
</dbReference>
<dbReference type="FunFam" id="2.40.30.170:FF:000010">
    <property type="entry name" value="Efflux RND transporter periplasmic adaptor subunit"/>
    <property type="match status" value="1"/>
</dbReference>
<feature type="signal peptide" evidence="4">
    <location>
        <begin position="1"/>
        <end position="25"/>
    </location>
</feature>
<dbReference type="PANTHER" id="PTHR30097">
    <property type="entry name" value="CATION EFFLUX SYSTEM PROTEIN CUSB"/>
    <property type="match status" value="1"/>
</dbReference>
<dbReference type="InterPro" id="IPR058627">
    <property type="entry name" value="MdtA-like_C"/>
</dbReference>
<organism evidence="8 9">
    <name type="scientific">Dinghuibacter silviterrae</name>
    <dbReference type="NCBI Taxonomy" id="1539049"/>
    <lineage>
        <taxon>Bacteria</taxon>
        <taxon>Pseudomonadati</taxon>
        <taxon>Bacteroidota</taxon>
        <taxon>Chitinophagia</taxon>
        <taxon>Chitinophagales</taxon>
        <taxon>Chitinophagaceae</taxon>
        <taxon>Dinghuibacter</taxon>
    </lineage>
</organism>
<evidence type="ECO:0000256" key="2">
    <source>
        <dbReference type="ARBA" id="ARBA00022448"/>
    </source>
</evidence>
<feature type="chain" id="PRO_5020282315" evidence="4">
    <location>
        <begin position="26"/>
        <end position="367"/>
    </location>
</feature>
<keyword evidence="3" id="KW-0175">Coiled coil</keyword>
<dbReference type="InterPro" id="IPR051909">
    <property type="entry name" value="MFP_Cation_Efflux"/>
</dbReference>
<dbReference type="AlphaFoldDB" id="A0A4R8DQ25"/>
<dbReference type="OrthoDB" id="9806939at2"/>
<evidence type="ECO:0000259" key="7">
    <source>
        <dbReference type="Pfam" id="PF25973"/>
    </source>
</evidence>
<dbReference type="NCBIfam" id="TIGR01730">
    <property type="entry name" value="RND_mfp"/>
    <property type="match status" value="1"/>
</dbReference>
<sequence length="367" mass="39530">MAKQMNKPLALLCVIAVFFSTACHHEDDKPTPASDYYTLPDSLAKTLDVAPVRSCPMVNAITLTGKISFNNDNVVKIYPMVSGNMSGVNVALGDYVHAGEDLGVIRSSEMAGYTRDLVNAQTNIQITKRNLDAEQDLFKGGLASQSDVIAADAAYKQAQSELARAQQVLAINGGGATQGLMTVKSPIDGFVVEKFVTNNQAIRADNGTNLFTISDLNNVWILANVYESNIQNVHLGDSATITTLSYPGKVFKGKVDKISNVLDPTNKVMSVRVVLSNPGYLLKPEMFASVTISNKTNQQSLCVPSSALIFDNSQYFVLVVGDKHQVQMHKVTVINSVGDQTYISSGVNEGDKVLASQALLIYAQLNS</sequence>
<dbReference type="InterPro" id="IPR058792">
    <property type="entry name" value="Beta-barrel_RND_2"/>
</dbReference>
<name>A0A4R8DQ25_9BACT</name>
<dbReference type="Pfam" id="PF25967">
    <property type="entry name" value="RND-MFP_C"/>
    <property type="match status" value="1"/>
</dbReference>
<comment type="similarity">
    <text evidence="1">Belongs to the membrane fusion protein (MFP) (TC 8.A.1) family.</text>
</comment>
<feature type="domain" description="CusB-like beta-barrel" evidence="5">
    <location>
        <begin position="218"/>
        <end position="295"/>
    </location>
</feature>
<evidence type="ECO:0000259" key="6">
    <source>
        <dbReference type="Pfam" id="PF25967"/>
    </source>
</evidence>
<dbReference type="GO" id="GO:0022857">
    <property type="term" value="F:transmembrane transporter activity"/>
    <property type="evidence" value="ECO:0007669"/>
    <property type="project" value="InterPro"/>
</dbReference>
<evidence type="ECO:0000259" key="5">
    <source>
        <dbReference type="Pfam" id="PF25954"/>
    </source>
</evidence>
<comment type="caution">
    <text evidence="8">The sequence shown here is derived from an EMBL/GenBank/DDBJ whole genome shotgun (WGS) entry which is preliminary data.</text>
</comment>
<dbReference type="PANTHER" id="PTHR30097:SF4">
    <property type="entry name" value="SLR6042 PROTEIN"/>
    <property type="match status" value="1"/>
</dbReference>
<dbReference type="Proteomes" id="UP000294498">
    <property type="component" value="Unassembled WGS sequence"/>
</dbReference>
<dbReference type="InterPro" id="IPR006143">
    <property type="entry name" value="RND_pump_MFP"/>
</dbReference>
<evidence type="ECO:0000256" key="3">
    <source>
        <dbReference type="SAM" id="Coils"/>
    </source>
</evidence>
<accession>A0A4R8DQ25</accession>
<dbReference type="GO" id="GO:0060003">
    <property type="term" value="P:copper ion export"/>
    <property type="evidence" value="ECO:0007669"/>
    <property type="project" value="TreeGrafter"/>
</dbReference>
<keyword evidence="2" id="KW-0813">Transport</keyword>